<evidence type="ECO:0000313" key="2">
    <source>
        <dbReference type="EMBL" id="KPC18099.1"/>
    </source>
</evidence>
<gene>
    <name evidence="1" type="ORF">AC499_0342</name>
    <name evidence="2" type="ORF">AC499_1301</name>
</gene>
<proteinExistence type="predicted"/>
<evidence type="ECO:0000313" key="3">
    <source>
        <dbReference type="Proteomes" id="UP000037943"/>
    </source>
</evidence>
<dbReference type="Proteomes" id="UP000037943">
    <property type="component" value="Unassembled WGS sequence"/>
</dbReference>
<dbReference type="EMBL" id="LGLK01000057">
    <property type="protein sequence ID" value="KPC18099.1"/>
    <property type="molecule type" value="Genomic_DNA"/>
</dbReference>
<evidence type="ECO:0008006" key="4">
    <source>
        <dbReference type="Google" id="ProtNLM"/>
    </source>
</evidence>
<dbReference type="SUPFAM" id="SSF46785">
    <property type="entry name" value="Winged helix' DNA-binding domain"/>
    <property type="match status" value="1"/>
</dbReference>
<sequence length="183" mass="19729">MVLAERLGSSLALGAAAGLKVGIELSGLVYSNLGPHVVELSLAGIEAIDCAFFEEAVYKRIGNLTQGAAIYLSGIESPDVARTCELTARALGRYLVIEDDQTYRIAGLDLRPGEAILVEAVYDKGMDNSRDIADAYDLSVANASTRLKDMLQKGLVLRAEVISDTGGYEYRYFPIGHPRSRKS</sequence>
<reference evidence="2 3" key="2">
    <citation type="submission" date="2015-10" db="EMBL/GenBank/DDBJ databases">
        <title>Comparative genomics and high-throughput reverse genetic screens identify a new phytobacterial MAMP and an Arabidopsis receptor required for immune elicitation.</title>
        <authorList>
            <person name="Mott G.A."/>
            <person name="Thakur S."/>
            <person name="Wang P.W."/>
            <person name="Desveaux D."/>
            <person name="Guttman D.S."/>
        </authorList>
    </citation>
    <scope>NUCLEOTIDE SEQUENCE [LARGE SCALE GENOMIC DNA]</scope>
    <source>
        <strain evidence="2 3">107</strain>
    </source>
</reference>
<dbReference type="InterPro" id="IPR036388">
    <property type="entry name" value="WH-like_DNA-bd_sf"/>
</dbReference>
<reference evidence="2 3" key="1">
    <citation type="submission" date="2015-07" db="EMBL/GenBank/DDBJ databases">
        <authorList>
            <person name="O'Brien H.E."/>
            <person name="Thakur S."/>
            <person name="Gong Y."/>
            <person name="Wang P.W."/>
            <person name="Guttman D.S."/>
        </authorList>
    </citation>
    <scope>NUCLEOTIDE SEQUENCE [LARGE SCALE GENOMIC DNA]</scope>
    <source>
        <strain evidence="2 3">107</strain>
    </source>
</reference>
<evidence type="ECO:0000313" key="1">
    <source>
        <dbReference type="EMBL" id="KPC17140.1"/>
    </source>
</evidence>
<dbReference type="Gene3D" id="1.10.10.10">
    <property type="entry name" value="Winged helix-like DNA-binding domain superfamily/Winged helix DNA-binding domain"/>
    <property type="match status" value="1"/>
</dbReference>
<protein>
    <recommendedName>
        <fullName evidence="4">HTH marR-type domain-containing protein</fullName>
    </recommendedName>
</protein>
<name>A0ABR5KTX8_PSEAV</name>
<dbReference type="EMBL" id="LGLK01000057">
    <property type="protein sequence ID" value="KPC17140.1"/>
    <property type="molecule type" value="Genomic_DNA"/>
</dbReference>
<dbReference type="InterPro" id="IPR036390">
    <property type="entry name" value="WH_DNA-bd_sf"/>
</dbReference>
<organism evidence="2 3">
    <name type="scientific">Pseudomonas amygdali pv. lachrymans</name>
    <name type="common">Pseudomonas syringae pv. lachrymans</name>
    <dbReference type="NCBI Taxonomy" id="53707"/>
    <lineage>
        <taxon>Bacteria</taxon>
        <taxon>Pseudomonadati</taxon>
        <taxon>Pseudomonadota</taxon>
        <taxon>Gammaproteobacteria</taxon>
        <taxon>Pseudomonadales</taxon>
        <taxon>Pseudomonadaceae</taxon>
        <taxon>Pseudomonas</taxon>
        <taxon>Pseudomonas amygdali</taxon>
    </lineage>
</organism>
<accession>A0ABR5KTX8</accession>
<keyword evidence="3" id="KW-1185">Reference proteome</keyword>
<comment type="caution">
    <text evidence="2">The sequence shown here is derived from an EMBL/GenBank/DDBJ whole genome shotgun (WGS) entry which is preliminary data.</text>
</comment>